<dbReference type="InterPro" id="IPR035929">
    <property type="entry name" value="CoaB-like_sf"/>
</dbReference>
<dbReference type="Proteomes" id="UP000008281">
    <property type="component" value="Unassembled WGS sequence"/>
</dbReference>
<reference evidence="1" key="1">
    <citation type="submission" date="2007-07" db="EMBL/GenBank/DDBJ databases">
        <title>PCAP assembly of the Caenorhabditis remanei genome.</title>
        <authorList>
            <consortium name="The Caenorhabditis remanei Sequencing Consortium"/>
            <person name="Wilson R.K."/>
        </authorList>
    </citation>
    <scope>NUCLEOTIDE SEQUENCE [LARGE SCALE GENOMIC DNA]</scope>
    <source>
        <strain evidence="1">PB4641</strain>
    </source>
</reference>
<dbReference type="GO" id="GO:0015937">
    <property type="term" value="P:coenzyme A biosynthetic process"/>
    <property type="evidence" value="ECO:0007669"/>
    <property type="project" value="UniProtKB-ARBA"/>
</dbReference>
<protein>
    <submittedName>
        <fullName evidence="1">Uncharacterized protein</fullName>
    </submittedName>
</protein>
<dbReference type="SUPFAM" id="SSF102645">
    <property type="entry name" value="CoaB-like"/>
    <property type="match status" value="1"/>
</dbReference>
<dbReference type="HOGENOM" id="CLU_042326_2_0_1"/>
<dbReference type="OMA" id="NTIRRCN"/>
<dbReference type="eggNOG" id="KOG2728">
    <property type="taxonomic scope" value="Eukaryota"/>
</dbReference>
<dbReference type="AlphaFoldDB" id="E3LRV9"/>
<evidence type="ECO:0000313" key="2">
    <source>
        <dbReference type="Proteomes" id="UP000008281"/>
    </source>
</evidence>
<dbReference type="GO" id="GO:0003824">
    <property type="term" value="F:catalytic activity"/>
    <property type="evidence" value="ECO:0007669"/>
    <property type="project" value="UniProtKB-ARBA"/>
</dbReference>
<organism evidence="2">
    <name type="scientific">Caenorhabditis remanei</name>
    <name type="common">Caenorhabditis vulgaris</name>
    <dbReference type="NCBI Taxonomy" id="31234"/>
    <lineage>
        <taxon>Eukaryota</taxon>
        <taxon>Metazoa</taxon>
        <taxon>Ecdysozoa</taxon>
        <taxon>Nematoda</taxon>
        <taxon>Chromadorea</taxon>
        <taxon>Rhabditida</taxon>
        <taxon>Rhabditina</taxon>
        <taxon>Rhabditomorpha</taxon>
        <taxon>Rhabditoidea</taxon>
        <taxon>Rhabditidae</taxon>
        <taxon>Peloderinae</taxon>
        <taxon>Caenorhabditis</taxon>
    </lineage>
</organism>
<proteinExistence type="predicted"/>
<dbReference type="EMBL" id="DS268414">
    <property type="protein sequence ID" value="EFP09323.1"/>
    <property type="molecule type" value="Genomic_DNA"/>
</dbReference>
<keyword evidence="2" id="KW-1185">Reference proteome</keyword>
<name>E3LRV9_CAERE</name>
<dbReference type="OrthoDB" id="70224at2759"/>
<sequence>MSNIAPDQPIDDFLKKHPNKRIVFITSGGTQVPLEKNTVRFIDNFSMGTRGASSAEYFLRAGYAVIFMHREESLKPFSRHFPNIFNSLTLDESDETVVCKIPNIASILKEKVKYEEAILYIPFKTFDQYMTRLEQICIHLNPLGSRAMVYLAAAVSDFVVTELVSGNSKFKISSNRMNCSRRTRLRATPNFILPLVLHLKLLRKLSTVSFQKHSLFRSRYLEFEKTVISCIFQLETDESKLLPKAKAALSKYGHQLVIANMLSTRKHKVTLVRKDREEGEEINLPVDNTNEIEIESIIIDRVGALHQEFLNTNK</sequence>
<evidence type="ECO:0000313" key="1">
    <source>
        <dbReference type="EMBL" id="EFP09323.1"/>
    </source>
</evidence>
<dbReference type="InParanoid" id="E3LRV9"/>
<accession>E3LRV9</accession>
<dbReference type="Gene3D" id="3.40.50.10300">
    <property type="entry name" value="CoaB-like"/>
    <property type="match status" value="1"/>
</dbReference>
<dbReference type="STRING" id="31234.E3LRV9"/>
<dbReference type="PANTHER" id="PTHR12290">
    <property type="entry name" value="CORNICHON-RELATED"/>
    <property type="match status" value="1"/>
</dbReference>
<gene>
    <name evidence="1" type="ORF">CRE_25494</name>
</gene>
<dbReference type="FunCoup" id="E3LRV9">
    <property type="interactions" value="3358"/>
</dbReference>